<evidence type="ECO:0000313" key="10">
    <source>
        <dbReference type="Proteomes" id="UP001254257"/>
    </source>
</evidence>
<sequence length="253" mass="28478">MRRSSPPRLPAPYLRRIWLDREAVPEPEAYPWCLPFLREDFELSFDRAITIIVGENGTGKSTLLEGIAALAGYDEAGGGKGYRPVDHAEAVEAMGGRLAGALKASWLPKVTDGWFFRAESFFSVARYLDSAARSSGHAPPDFLSHSHGEGFLRFFEERCQRRGIFIFDEPESALSPARQIEFLKLLDRMDRLGQCQVIMATHAPILMAYPGARLLGLTKYGLDPVTIEQTQHFRIMREFCTDPATFVETMMEE</sequence>
<dbReference type="InterPro" id="IPR051535">
    <property type="entry name" value="Siderophore_ABC-ATPase"/>
</dbReference>
<gene>
    <name evidence="9" type="ORF">RKE40_04310</name>
</gene>
<dbReference type="InterPro" id="IPR003959">
    <property type="entry name" value="ATPase_AAA_core"/>
</dbReference>
<comment type="caution">
    <text evidence="9">The sequence shown here is derived from an EMBL/GenBank/DDBJ whole genome shotgun (WGS) entry which is preliminary data.</text>
</comment>
<proteinExistence type="predicted"/>
<dbReference type="SMART" id="SM00382">
    <property type="entry name" value="AAA"/>
    <property type="match status" value="1"/>
</dbReference>
<keyword evidence="6" id="KW-0406">Ion transport</keyword>
<keyword evidence="3" id="KW-1003">Cell membrane</keyword>
<evidence type="ECO:0000256" key="7">
    <source>
        <dbReference type="ARBA" id="ARBA00023136"/>
    </source>
</evidence>
<dbReference type="InterPro" id="IPR027417">
    <property type="entry name" value="P-loop_NTPase"/>
</dbReference>
<dbReference type="Pfam" id="PF13476">
    <property type="entry name" value="AAA_23"/>
    <property type="match status" value="1"/>
</dbReference>
<evidence type="ECO:0000313" key="9">
    <source>
        <dbReference type="EMBL" id="MDU0339084.1"/>
    </source>
</evidence>
<evidence type="ECO:0000259" key="8">
    <source>
        <dbReference type="SMART" id="SM00382"/>
    </source>
</evidence>
<dbReference type="PANTHER" id="PTHR42771">
    <property type="entry name" value="IRON(3+)-HYDROXAMATE IMPORT ATP-BINDING PROTEIN FHUC"/>
    <property type="match status" value="1"/>
</dbReference>
<keyword evidence="4" id="KW-0410">Iron transport</keyword>
<protein>
    <submittedName>
        <fullName evidence="9">AAA family ATPase</fullName>
    </submittedName>
</protein>
<reference evidence="9 10" key="1">
    <citation type="submission" date="2023-09" db="EMBL/GenBank/DDBJ databases">
        <title>Whole genome shotgun sequencing (WGS) of Bosea sp. ZW T0_25, isolated from stored onions (Allium cepa).</title>
        <authorList>
            <person name="Stoll D.A."/>
            <person name="Huch M."/>
        </authorList>
    </citation>
    <scope>NUCLEOTIDE SEQUENCE [LARGE SCALE GENOMIC DNA]</scope>
    <source>
        <strain evidence="9 10">ZW T0_25</strain>
    </source>
</reference>
<name>A0ABU3S2R3_9HYPH</name>
<dbReference type="InterPro" id="IPR038729">
    <property type="entry name" value="Rad50/SbcC_AAA"/>
</dbReference>
<evidence type="ECO:0000256" key="2">
    <source>
        <dbReference type="ARBA" id="ARBA00022448"/>
    </source>
</evidence>
<evidence type="ECO:0000256" key="1">
    <source>
        <dbReference type="ARBA" id="ARBA00004202"/>
    </source>
</evidence>
<feature type="domain" description="AAA+ ATPase" evidence="8">
    <location>
        <begin position="46"/>
        <end position="221"/>
    </location>
</feature>
<keyword evidence="5" id="KW-0408">Iron</keyword>
<dbReference type="RefSeq" id="WP_316017003.1">
    <property type="nucleotide sequence ID" value="NZ_JAWDID010000004.1"/>
</dbReference>
<accession>A0ABU3S2R3</accession>
<evidence type="ECO:0000256" key="3">
    <source>
        <dbReference type="ARBA" id="ARBA00022475"/>
    </source>
</evidence>
<keyword evidence="10" id="KW-1185">Reference proteome</keyword>
<comment type="subcellular location">
    <subcellularLocation>
        <location evidence="1">Cell membrane</location>
        <topology evidence="1">Peripheral membrane protein</topology>
    </subcellularLocation>
</comment>
<dbReference type="Gene3D" id="3.40.50.300">
    <property type="entry name" value="P-loop containing nucleotide triphosphate hydrolases"/>
    <property type="match status" value="2"/>
</dbReference>
<evidence type="ECO:0000256" key="4">
    <source>
        <dbReference type="ARBA" id="ARBA00022496"/>
    </source>
</evidence>
<dbReference type="Pfam" id="PF13304">
    <property type="entry name" value="AAA_21"/>
    <property type="match status" value="1"/>
</dbReference>
<keyword evidence="2" id="KW-0813">Transport</keyword>
<dbReference type="Proteomes" id="UP001254257">
    <property type="component" value="Unassembled WGS sequence"/>
</dbReference>
<evidence type="ECO:0000256" key="5">
    <source>
        <dbReference type="ARBA" id="ARBA00023004"/>
    </source>
</evidence>
<dbReference type="SUPFAM" id="SSF52540">
    <property type="entry name" value="P-loop containing nucleoside triphosphate hydrolases"/>
    <property type="match status" value="1"/>
</dbReference>
<evidence type="ECO:0000256" key="6">
    <source>
        <dbReference type="ARBA" id="ARBA00023065"/>
    </source>
</evidence>
<dbReference type="EMBL" id="JAWDID010000004">
    <property type="protein sequence ID" value="MDU0339084.1"/>
    <property type="molecule type" value="Genomic_DNA"/>
</dbReference>
<dbReference type="InterPro" id="IPR003593">
    <property type="entry name" value="AAA+_ATPase"/>
</dbReference>
<dbReference type="PANTHER" id="PTHR42771:SF2">
    <property type="entry name" value="IRON(3+)-HYDROXAMATE IMPORT ATP-BINDING PROTEIN FHUC"/>
    <property type="match status" value="1"/>
</dbReference>
<keyword evidence="7" id="KW-0472">Membrane</keyword>
<organism evidence="9 10">
    <name type="scientific">Bosea rubneri</name>
    <dbReference type="NCBI Taxonomy" id="3075434"/>
    <lineage>
        <taxon>Bacteria</taxon>
        <taxon>Pseudomonadati</taxon>
        <taxon>Pseudomonadota</taxon>
        <taxon>Alphaproteobacteria</taxon>
        <taxon>Hyphomicrobiales</taxon>
        <taxon>Boseaceae</taxon>
        <taxon>Bosea</taxon>
    </lineage>
</organism>